<sequence length="95" mass="11093">MDNNRAEVKKIMQLASLSFVEDDLAQYQKDLNNIIDLFDKLKEVKTDGVEPLLNTLDDDLRLREDLIIKENSREDIFKNAPKSKYGFFTVPKMIE</sequence>
<comment type="catalytic activity">
    <reaction evidence="1">
        <text>L-aspartyl-tRNA(Asn) + L-glutamine + ATP + H2O = L-asparaginyl-tRNA(Asn) + L-glutamate + ADP + phosphate + 2 H(+)</text>
        <dbReference type="Rhea" id="RHEA:14513"/>
        <dbReference type="Rhea" id="RHEA-COMP:9674"/>
        <dbReference type="Rhea" id="RHEA-COMP:9677"/>
        <dbReference type="ChEBI" id="CHEBI:15377"/>
        <dbReference type="ChEBI" id="CHEBI:15378"/>
        <dbReference type="ChEBI" id="CHEBI:29985"/>
        <dbReference type="ChEBI" id="CHEBI:30616"/>
        <dbReference type="ChEBI" id="CHEBI:43474"/>
        <dbReference type="ChEBI" id="CHEBI:58359"/>
        <dbReference type="ChEBI" id="CHEBI:78515"/>
        <dbReference type="ChEBI" id="CHEBI:78516"/>
        <dbReference type="ChEBI" id="CHEBI:456216"/>
    </reaction>
</comment>
<evidence type="ECO:0000313" key="2">
    <source>
        <dbReference type="EMBL" id="WPX96608.1"/>
    </source>
</evidence>
<organism evidence="2 3">
    <name type="scientific">Candidatus Bandiella euplotis</name>
    <dbReference type="NCBI Taxonomy" id="1664265"/>
    <lineage>
        <taxon>Bacteria</taxon>
        <taxon>Pseudomonadati</taxon>
        <taxon>Pseudomonadota</taxon>
        <taxon>Alphaproteobacteria</taxon>
        <taxon>Rickettsiales</taxon>
        <taxon>Candidatus Midichloriaceae</taxon>
        <taxon>Candidatus Bandiella</taxon>
    </lineage>
</organism>
<dbReference type="HAMAP" id="MF_00122">
    <property type="entry name" value="GatC"/>
    <property type="match status" value="1"/>
</dbReference>
<accession>A0ABZ0UKF6</accession>
<dbReference type="PANTHER" id="PTHR15004">
    <property type="entry name" value="GLUTAMYL-TRNA(GLN) AMIDOTRANSFERASE SUBUNIT C, MITOCHONDRIAL"/>
    <property type="match status" value="1"/>
</dbReference>
<dbReference type="Pfam" id="PF02686">
    <property type="entry name" value="GatC"/>
    <property type="match status" value="1"/>
</dbReference>
<reference evidence="2 3" key="1">
    <citation type="submission" date="2022-11" db="EMBL/GenBank/DDBJ databases">
        <title>Host association and intracellularity evolved multiple times independently in the Rickettsiales.</title>
        <authorList>
            <person name="Castelli M."/>
            <person name="Nardi T."/>
            <person name="Gammuto L."/>
            <person name="Bellinzona G."/>
            <person name="Sabaneyeva E."/>
            <person name="Potekhin A."/>
            <person name="Serra V."/>
            <person name="Petroni G."/>
            <person name="Sassera D."/>
        </authorList>
    </citation>
    <scope>NUCLEOTIDE SEQUENCE [LARGE SCALE GENOMIC DNA]</scope>
    <source>
        <strain evidence="2 3">NDG2</strain>
    </source>
</reference>
<dbReference type="PANTHER" id="PTHR15004:SF0">
    <property type="entry name" value="GLUTAMYL-TRNA(GLN) AMIDOTRANSFERASE SUBUNIT C, MITOCHONDRIAL"/>
    <property type="match status" value="1"/>
</dbReference>
<dbReference type="EC" id="6.3.5.-" evidence="1"/>
<keyword evidence="1" id="KW-0436">Ligase</keyword>
<dbReference type="InterPro" id="IPR003837">
    <property type="entry name" value="GatC"/>
</dbReference>
<dbReference type="NCBIfam" id="TIGR00135">
    <property type="entry name" value="gatC"/>
    <property type="match status" value="1"/>
</dbReference>
<dbReference type="EMBL" id="CP110820">
    <property type="protein sequence ID" value="WPX96608.1"/>
    <property type="molecule type" value="Genomic_DNA"/>
</dbReference>
<proteinExistence type="inferred from homology"/>
<keyword evidence="3" id="KW-1185">Reference proteome</keyword>
<comment type="subunit">
    <text evidence="1">Heterotrimer of A, B and C subunits.</text>
</comment>
<dbReference type="Proteomes" id="UP001327219">
    <property type="component" value="Chromosome"/>
</dbReference>
<evidence type="ECO:0000256" key="1">
    <source>
        <dbReference type="HAMAP-Rule" id="MF_00122"/>
    </source>
</evidence>
<dbReference type="InterPro" id="IPR036113">
    <property type="entry name" value="Asp/Glu-ADT_sf_sub_c"/>
</dbReference>
<evidence type="ECO:0000313" key="3">
    <source>
        <dbReference type="Proteomes" id="UP001327219"/>
    </source>
</evidence>
<protein>
    <recommendedName>
        <fullName evidence="1">Aspartyl/glutamyl-tRNA(Asn/Gln) amidotransferase subunit C</fullName>
        <shortName evidence="1">Asp/Glu-ADT subunit C</shortName>
        <ecNumber evidence="1">6.3.5.-</ecNumber>
    </recommendedName>
</protein>
<keyword evidence="1" id="KW-0648">Protein biosynthesis</keyword>
<keyword evidence="1" id="KW-0547">Nucleotide-binding</keyword>
<dbReference type="SUPFAM" id="SSF141000">
    <property type="entry name" value="Glu-tRNAGln amidotransferase C subunit"/>
    <property type="match status" value="1"/>
</dbReference>
<dbReference type="Gene3D" id="1.10.20.60">
    <property type="entry name" value="Glu-tRNAGln amidotransferase C subunit, N-terminal domain"/>
    <property type="match status" value="1"/>
</dbReference>
<gene>
    <name evidence="1" type="primary">gatC</name>
    <name evidence="2" type="ORF">Bandiella_00725</name>
</gene>
<name>A0ABZ0UKF6_9RICK</name>
<comment type="similarity">
    <text evidence="1">Belongs to the GatC family.</text>
</comment>
<dbReference type="RefSeq" id="WP_323733344.1">
    <property type="nucleotide sequence ID" value="NZ_CP110820.1"/>
</dbReference>
<comment type="catalytic activity">
    <reaction evidence="1">
        <text>L-glutamyl-tRNA(Gln) + L-glutamine + ATP + H2O = L-glutaminyl-tRNA(Gln) + L-glutamate + ADP + phosphate + H(+)</text>
        <dbReference type="Rhea" id="RHEA:17521"/>
        <dbReference type="Rhea" id="RHEA-COMP:9681"/>
        <dbReference type="Rhea" id="RHEA-COMP:9684"/>
        <dbReference type="ChEBI" id="CHEBI:15377"/>
        <dbReference type="ChEBI" id="CHEBI:15378"/>
        <dbReference type="ChEBI" id="CHEBI:29985"/>
        <dbReference type="ChEBI" id="CHEBI:30616"/>
        <dbReference type="ChEBI" id="CHEBI:43474"/>
        <dbReference type="ChEBI" id="CHEBI:58359"/>
        <dbReference type="ChEBI" id="CHEBI:78520"/>
        <dbReference type="ChEBI" id="CHEBI:78521"/>
        <dbReference type="ChEBI" id="CHEBI:456216"/>
    </reaction>
</comment>
<keyword evidence="1" id="KW-0067">ATP-binding</keyword>
<comment type="function">
    <text evidence="1">Allows the formation of correctly charged Asn-tRNA(Asn) or Gln-tRNA(Gln) through the transamidation of misacylated Asp-tRNA(Asn) or Glu-tRNA(Gln) in organisms which lack either or both of asparaginyl-tRNA or glutaminyl-tRNA synthetases. The reaction takes place in the presence of glutamine and ATP through an activated phospho-Asp-tRNA(Asn) or phospho-Glu-tRNA(Gln).</text>
</comment>